<dbReference type="KEGG" id="stai:STAIW_v1c05580"/>
<protein>
    <recommendedName>
        <fullName evidence="4">Lipoprotein</fullName>
    </recommendedName>
</protein>
<evidence type="ECO:0000256" key="1">
    <source>
        <dbReference type="SAM" id="SignalP"/>
    </source>
</evidence>
<dbReference type="Proteomes" id="UP000014984">
    <property type="component" value="Chromosome"/>
</dbReference>
<dbReference type="NCBIfam" id="NF038029">
    <property type="entry name" value="LP_plasma"/>
    <property type="match status" value="1"/>
</dbReference>
<reference evidence="2 3" key="1">
    <citation type="journal article" date="2013" name="Genome Biol. Evol.">
        <title>Comparison of metabolic capacities and inference of gene content evolution in mosquito-associated Spiroplasma diminutum and S. taiwanense.</title>
        <authorList>
            <person name="Lo W.S."/>
            <person name="Ku C."/>
            <person name="Chen L.L."/>
            <person name="Chang T.H."/>
            <person name="Kuo C.H."/>
        </authorList>
    </citation>
    <scope>NUCLEOTIDE SEQUENCE [LARGE SCALE GENOMIC DNA]</scope>
    <source>
        <strain evidence="2">CT-1</strain>
    </source>
</reference>
<dbReference type="PATRIC" id="fig|1276220.3.peg.569"/>
<keyword evidence="3" id="KW-1185">Reference proteome</keyword>
<dbReference type="EMBL" id="CP005074">
    <property type="protein sequence ID" value="AGR41180.1"/>
    <property type="molecule type" value="Genomic_DNA"/>
</dbReference>
<feature type="signal peptide" evidence="1">
    <location>
        <begin position="1"/>
        <end position="23"/>
    </location>
</feature>
<keyword evidence="1" id="KW-0732">Signal</keyword>
<name>S5MH77_9MOLU</name>
<dbReference type="OrthoDB" id="387107at2"/>
<dbReference type="AlphaFoldDB" id="S5MH77"/>
<dbReference type="RefSeq" id="WP_020834319.1">
    <property type="nucleotide sequence ID" value="NC_021846.1"/>
</dbReference>
<accession>S5MH77</accession>
<evidence type="ECO:0008006" key="4">
    <source>
        <dbReference type="Google" id="ProtNLM"/>
    </source>
</evidence>
<dbReference type="PROSITE" id="PS51257">
    <property type="entry name" value="PROKAR_LIPOPROTEIN"/>
    <property type="match status" value="1"/>
</dbReference>
<proteinExistence type="predicted"/>
<dbReference type="InterPro" id="IPR054816">
    <property type="entry name" value="Lipoprotein_mollicutes-type_CS"/>
</dbReference>
<feature type="chain" id="PRO_5004530321" description="Lipoprotein" evidence="1">
    <location>
        <begin position="24"/>
        <end position="263"/>
    </location>
</feature>
<sequence>MKKLLSLLATASLITTTTVSVVACGNKEKSGTKPPTESDQDLTALISDFKKDITLIKNEYWNQINKSFFSLVNVKQEIYQLLIKQKMTQLVTGNSNNVVTNLSETNQNLLKIDIQKIIKIEDLNQNFTSKINKEKYSILISKLNWFTGFSIDWSTLEINFTGDEVSGETDQLSENASFLSYVKVDLKFEFKYLDKNGQATAFNINQKFIFTLTSNKVLIESIQTLGKTIESDYFLSGQKYSFLDKSDLKISLNQDSGKYLEII</sequence>
<gene>
    <name evidence="2" type="ORF">STAIW_v1c05580</name>
</gene>
<evidence type="ECO:0000313" key="2">
    <source>
        <dbReference type="EMBL" id="AGR41180.1"/>
    </source>
</evidence>
<dbReference type="HOGENOM" id="CLU_1057303_0_0_14"/>
<organism evidence="2 3">
    <name type="scientific">Spiroplasma taiwanense CT-1</name>
    <dbReference type="NCBI Taxonomy" id="1276220"/>
    <lineage>
        <taxon>Bacteria</taxon>
        <taxon>Bacillati</taxon>
        <taxon>Mycoplasmatota</taxon>
        <taxon>Mollicutes</taxon>
        <taxon>Entomoplasmatales</taxon>
        <taxon>Spiroplasmataceae</taxon>
        <taxon>Spiroplasma</taxon>
    </lineage>
</organism>
<evidence type="ECO:0000313" key="3">
    <source>
        <dbReference type="Proteomes" id="UP000014984"/>
    </source>
</evidence>